<dbReference type="Gene3D" id="3.30.1360.70">
    <property type="entry name" value="Arginyl tRNA synthetase N-terminal domain"/>
    <property type="match status" value="1"/>
</dbReference>
<feature type="domain" description="DALR anticodon binding" evidence="12">
    <location>
        <begin position="406"/>
        <end position="525"/>
    </location>
</feature>
<evidence type="ECO:0000259" key="12">
    <source>
        <dbReference type="SMART" id="SM00836"/>
    </source>
</evidence>
<comment type="subunit">
    <text evidence="10">Monomer.</text>
</comment>
<dbReference type="AlphaFoldDB" id="A0A1F5WG21"/>
<dbReference type="SUPFAM" id="SSF52374">
    <property type="entry name" value="Nucleotidylyl transferase"/>
    <property type="match status" value="1"/>
</dbReference>
<dbReference type="EC" id="6.1.1.19" evidence="10"/>
<dbReference type="GO" id="GO:0005524">
    <property type="term" value="F:ATP binding"/>
    <property type="evidence" value="ECO:0007669"/>
    <property type="project" value="UniProtKB-UniRule"/>
</dbReference>
<feature type="domain" description="Arginyl tRNA synthetase N-terminal" evidence="13">
    <location>
        <begin position="4"/>
        <end position="94"/>
    </location>
</feature>
<dbReference type="GO" id="GO:0005737">
    <property type="term" value="C:cytoplasm"/>
    <property type="evidence" value="ECO:0007669"/>
    <property type="project" value="UniProtKB-SubCell"/>
</dbReference>
<keyword evidence="8 10" id="KW-0030">Aminoacyl-tRNA synthetase</keyword>
<evidence type="ECO:0000313" key="15">
    <source>
        <dbReference type="Proteomes" id="UP000178406"/>
    </source>
</evidence>
<dbReference type="Gene3D" id="3.40.50.620">
    <property type="entry name" value="HUPs"/>
    <property type="match status" value="1"/>
</dbReference>
<dbReference type="InterPro" id="IPR009080">
    <property type="entry name" value="tRNAsynth_Ia_anticodon-bd"/>
</dbReference>
<dbReference type="InterPro" id="IPR008909">
    <property type="entry name" value="DALR_anticod-bd"/>
</dbReference>
<gene>
    <name evidence="10" type="primary">argS</name>
    <name evidence="14" type="ORF">A3J56_01110</name>
</gene>
<evidence type="ECO:0000256" key="6">
    <source>
        <dbReference type="ARBA" id="ARBA00022840"/>
    </source>
</evidence>
<dbReference type="STRING" id="1798338.A3J56_01110"/>
<dbReference type="HAMAP" id="MF_00123">
    <property type="entry name" value="Arg_tRNA_synth"/>
    <property type="match status" value="1"/>
</dbReference>
<evidence type="ECO:0000256" key="1">
    <source>
        <dbReference type="ARBA" id="ARBA00004496"/>
    </source>
</evidence>
<dbReference type="SMART" id="SM01016">
    <property type="entry name" value="Arg_tRNA_synt_N"/>
    <property type="match status" value="1"/>
</dbReference>
<evidence type="ECO:0000256" key="7">
    <source>
        <dbReference type="ARBA" id="ARBA00022917"/>
    </source>
</evidence>
<keyword evidence="7 10" id="KW-0648">Protein biosynthesis</keyword>
<evidence type="ECO:0000256" key="2">
    <source>
        <dbReference type="ARBA" id="ARBA00005594"/>
    </source>
</evidence>
<evidence type="ECO:0000256" key="5">
    <source>
        <dbReference type="ARBA" id="ARBA00022741"/>
    </source>
</evidence>
<evidence type="ECO:0000259" key="13">
    <source>
        <dbReference type="SMART" id="SM01016"/>
    </source>
</evidence>
<dbReference type="Pfam" id="PF05746">
    <property type="entry name" value="DALR_1"/>
    <property type="match status" value="1"/>
</dbReference>
<evidence type="ECO:0000256" key="11">
    <source>
        <dbReference type="RuleBase" id="RU363038"/>
    </source>
</evidence>
<dbReference type="EMBL" id="MFHQ01000017">
    <property type="protein sequence ID" value="OGF74520.1"/>
    <property type="molecule type" value="Genomic_DNA"/>
</dbReference>
<evidence type="ECO:0000256" key="9">
    <source>
        <dbReference type="ARBA" id="ARBA00049339"/>
    </source>
</evidence>
<feature type="short sequence motif" description="'HIGH' region" evidence="10">
    <location>
        <begin position="132"/>
        <end position="142"/>
    </location>
</feature>
<dbReference type="PANTHER" id="PTHR11956">
    <property type="entry name" value="ARGINYL-TRNA SYNTHETASE"/>
    <property type="match status" value="1"/>
</dbReference>
<dbReference type="InterPro" id="IPR001278">
    <property type="entry name" value="Arg-tRNA-ligase"/>
</dbReference>
<sequence>MFRARIKQEITRIMPADVMFSVSIPEQSELGDYSSNVALVLAKHTKRNPKEVAEDLLAKLISPPQASQAGGQPQLAQWIERVEVAGPGFLNFHIKHDALYAALARCIVQKKPIFAKATTGEAKKICLEFVSANPTGPLTMANGRGGFYGDVLANVLEAAGHNVAREYYINDAGNQIRLLGESISAAEGKIQKREEHYRGTYIEVLKGKTPKQAILYLLKNIKASLKRAGIHFDVWFSEDANLHKLGKLQKTLQFLQKKNAVERREGATWLDEAVLIKSDGAPTYFLGDLAYHYDKFLARKFDVAINIWGADHHGYVARMKRGVEALGVGPDQLHIIIMQLVRLVSGGKEVRMSKRAGDFVTLDDLLDMVGVDAARWFFLERSPDTHMDFNLDLAEERSKKNPVYYVQYAHARACSILRKDNRKSDFPRKSDFLKLLVSREELALIKKILQLPEVVEDVANDYQVQRLPKYAHELAQAFTDFYEHCRVINAENQELTKARLYLVKMAQKTLADTLSLMGIKAPQKM</sequence>
<dbReference type="SMART" id="SM00836">
    <property type="entry name" value="DALR_1"/>
    <property type="match status" value="1"/>
</dbReference>
<evidence type="ECO:0000256" key="8">
    <source>
        <dbReference type="ARBA" id="ARBA00023146"/>
    </source>
</evidence>
<comment type="caution">
    <text evidence="14">The sequence shown here is derived from an EMBL/GenBank/DDBJ whole genome shotgun (WGS) entry which is preliminary data.</text>
</comment>
<keyword evidence="5 10" id="KW-0547">Nucleotide-binding</keyword>
<accession>A0A1F5WG21</accession>
<dbReference type="NCBIfam" id="TIGR00456">
    <property type="entry name" value="argS"/>
    <property type="match status" value="1"/>
</dbReference>
<dbReference type="PRINTS" id="PR01038">
    <property type="entry name" value="TRNASYNTHARG"/>
</dbReference>
<evidence type="ECO:0000313" key="14">
    <source>
        <dbReference type="EMBL" id="OGF74520.1"/>
    </source>
</evidence>
<dbReference type="Pfam" id="PF00750">
    <property type="entry name" value="tRNA-synt_1d"/>
    <property type="match status" value="2"/>
</dbReference>
<reference evidence="14 15" key="1">
    <citation type="journal article" date="2016" name="Nat. Commun.">
        <title>Thousands of microbial genomes shed light on interconnected biogeochemical processes in an aquifer system.</title>
        <authorList>
            <person name="Anantharaman K."/>
            <person name="Brown C.T."/>
            <person name="Hug L.A."/>
            <person name="Sharon I."/>
            <person name="Castelle C.J."/>
            <person name="Probst A.J."/>
            <person name="Thomas B.C."/>
            <person name="Singh A."/>
            <person name="Wilkins M.J."/>
            <person name="Karaoz U."/>
            <person name="Brodie E.L."/>
            <person name="Williams K.H."/>
            <person name="Hubbard S.S."/>
            <person name="Banfield J.F."/>
        </authorList>
    </citation>
    <scope>NUCLEOTIDE SEQUENCE [LARGE SCALE GENOMIC DNA]</scope>
</reference>
<name>A0A1F5WG21_9BACT</name>
<comment type="subcellular location">
    <subcellularLocation>
        <location evidence="1 10">Cytoplasm</location>
    </subcellularLocation>
</comment>
<keyword evidence="6 10" id="KW-0067">ATP-binding</keyword>
<dbReference type="Gene3D" id="1.10.730.10">
    <property type="entry name" value="Isoleucyl-tRNA Synthetase, Domain 1"/>
    <property type="match status" value="1"/>
</dbReference>
<dbReference type="SUPFAM" id="SSF55190">
    <property type="entry name" value="Arginyl-tRNA synthetase (ArgRS), N-terminal 'additional' domain"/>
    <property type="match status" value="1"/>
</dbReference>
<dbReference type="GO" id="GO:0006420">
    <property type="term" value="P:arginyl-tRNA aminoacylation"/>
    <property type="evidence" value="ECO:0007669"/>
    <property type="project" value="UniProtKB-UniRule"/>
</dbReference>
<dbReference type="GO" id="GO:0004814">
    <property type="term" value="F:arginine-tRNA ligase activity"/>
    <property type="evidence" value="ECO:0007669"/>
    <property type="project" value="UniProtKB-UniRule"/>
</dbReference>
<dbReference type="InterPro" id="IPR005148">
    <property type="entry name" value="Arg-tRNA-synth_N"/>
</dbReference>
<evidence type="ECO:0000256" key="3">
    <source>
        <dbReference type="ARBA" id="ARBA00022490"/>
    </source>
</evidence>
<dbReference type="Proteomes" id="UP000178406">
    <property type="component" value="Unassembled WGS sequence"/>
</dbReference>
<comment type="similarity">
    <text evidence="2 10 11">Belongs to the class-I aminoacyl-tRNA synthetase family.</text>
</comment>
<comment type="catalytic activity">
    <reaction evidence="9 10">
        <text>tRNA(Arg) + L-arginine + ATP = L-arginyl-tRNA(Arg) + AMP + diphosphate</text>
        <dbReference type="Rhea" id="RHEA:20301"/>
        <dbReference type="Rhea" id="RHEA-COMP:9658"/>
        <dbReference type="Rhea" id="RHEA-COMP:9673"/>
        <dbReference type="ChEBI" id="CHEBI:30616"/>
        <dbReference type="ChEBI" id="CHEBI:32682"/>
        <dbReference type="ChEBI" id="CHEBI:33019"/>
        <dbReference type="ChEBI" id="CHEBI:78442"/>
        <dbReference type="ChEBI" id="CHEBI:78513"/>
        <dbReference type="ChEBI" id="CHEBI:456215"/>
        <dbReference type="EC" id="6.1.1.19"/>
    </reaction>
</comment>
<keyword evidence="3 10" id="KW-0963">Cytoplasm</keyword>
<protein>
    <recommendedName>
        <fullName evidence="10">Arginine--tRNA ligase</fullName>
        <ecNumber evidence="10">6.1.1.19</ecNumber>
    </recommendedName>
    <alternativeName>
        <fullName evidence="10">Arginyl-tRNA synthetase</fullName>
        <shortName evidence="10">ArgRS</shortName>
    </alternativeName>
</protein>
<dbReference type="InterPro" id="IPR036695">
    <property type="entry name" value="Arg-tRNA-synth_N_sf"/>
</dbReference>
<keyword evidence="4 10" id="KW-0436">Ligase</keyword>
<dbReference type="FunFam" id="1.10.730.10:FF:000008">
    <property type="entry name" value="Arginine--tRNA ligase"/>
    <property type="match status" value="1"/>
</dbReference>
<proteinExistence type="inferred from homology"/>
<dbReference type="InterPro" id="IPR035684">
    <property type="entry name" value="ArgRS_core"/>
</dbReference>
<dbReference type="PANTHER" id="PTHR11956:SF5">
    <property type="entry name" value="ARGININE--TRNA LIGASE, CYTOPLASMIC"/>
    <property type="match status" value="1"/>
</dbReference>
<dbReference type="Pfam" id="PF03485">
    <property type="entry name" value="Arg_tRNA_synt_N"/>
    <property type="match status" value="1"/>
</dbReference>
<dbReference type="SUPFAM" id="SSF47323">
    <property type="entry name" value="Anticodon-binding domain of a subclass of class I aminoacyl-tRNA synthetases"/>
    <property type="match status" value="1"/>
</dbReference>
<organism evidence="14 15">
    <name type="scientific">Candidatus Giovannonibacteria bacterium RIFCSPHIGHO2_02_FULL_46_20</name>
    <dbReference type="NCBI Taxonomy" id="1798338"/>
    <lineage>
        <taxon>Bacteria</taxon>
        <taxon>Candidatus Giovannoniibacteriota</taxon>
    </lineage>
</organism>
<evidence type="ECO:0000256" key="10">
    <source>
        <dbReference type="HAMAP-Rule" id="MF_00123"/>
    </source>
</evidence>
<dbReference type="InterPro" id="IPR014729">
    <property type="entry name" value="Rossmann-like_a/b/a_fold"/>
</dbReference>
<evidence type="ECO:0000256" key="4">
    <source>
        <dbReference type="ARBA" id="ARBA00022598"/>
    </source>
</evidence>
<dbReference type="CDD" id="cd00671">
    <property type="entry name" value="ArgRS_core"/>
    <property type="match status" value="1"/>
</dbReference>